<feature type="region of interest" description="Disordered" evidence="1">
    <location>
        <begin position="1"/>
        <end position="55"/>
    </location>
</feature>
<name>A0A1J9RKH2_9PEZI</name>
<feature type="compositionally biased region" description="Basic and acidic residues" evidence="1">
    <location>
        <begin position="446"/>
        <end position="462"/>
    </location>
</feature>
<dbReference type="OrthoDB" id="5335210at2759"/>
<feature type="compositionally biased region" description="Low complexity" evidence="1">
    <location>
        <begin position="559"/>
        <end position="569"/>
    </location>
</feature>
<keyword evidence="3" id="KW-1185">Reference proteome</keyword>
<feature type="compositionally biased region" description="Low complexity" evidence="1">
    <location>
        <begin position="695"/>
        <end position="709"/>
    </location>
</feature>
<evidence type="ECO:0000313" key="2">
    <source>
        <dbReference type="EMBL" id="OJD33083.1"/>
    </source>
</evidence>
<accession>A0A1J9RKH2</accession>
<feature type="compositionally biased region" description="Basic and acidic residues" evidence="1">
    <location>
        <begin position="475"/>
        <end position="485"/>
    </location>
</feature>
<feature type="compositionally biased region" description="Acidic residues" evidence="1">
    <location>
        <begin position="199"/>
        <end position="214"/>
    </location>
</feature>
<feature type="compositionally biased region" description="Low complexity" evidence="1">
    <location>
        <begin position="361"/>
        <end position="374"/>
    </location>
</feature>
<feature type="compositionally biased region" description="Polar residues" evidence="1">
    <location>
        <begin position="711"/>
        <end position="732"/>
    </location>
</feature>
<protein>
    <submittedName>
        <fullName evidence="2">Uncharacterized protein</fullName>
    </submittedName>
</protein>
<dbReference type="Proteomes" id="UP000183809">
    <property type="component" value="Unassembled WGS sequence"/>
</dbReference>
<feature type="region of interest" description="Disordered" evidence="1">
    <location>
        <begin position="357"/>
        <end position="402"/>
    </location>
</feature>
<feature type="compositionally biased region" description="Basic and acidic residues" evidence="1">
    <location>
        <begin position="1263"/>
        <end position="1272"/>
    </location>
</feature>
<feature type="compositionally biased region" description="Low complexity" evidence="1">
    <location>
        <begin position="1248"/>
        <end position="1262"/>
    </location>
</feature>
<feature type="compositionally biased region" description="Polar residues" evidence="1">
    <location>
        <begin position="826"/>
        <end position="842"/>
    </location>
</feature>
<feature type="compositionally biased region" description="Low complexity" evidence="1">
    <location>
        <begin position="1065"/>
        <end position="1078"/>
    </location>
</feature>
<sequence>MNRFLTRKKTEAALESPDGPPPTSKKTKKGRKNKEEEQPKPQLDLSQALPSTDNFRTSLLMPNLSARFSMLREQDDPESKLGKASDDSVLFSKRQSRLTDFGFNSAGLTDIAEVASINDSIRPPFLAGRSGSIDYGTDDGDSIHSGSVMSRSRPGEGNVLFGGRQKVYMGNRALYDDDVGMSAYQRMRAEERRKKREEEGFEDGQDEEEDEEPETPAHELKHASSFSGSLRRRETASSTASGAGARASTAATSIASQGANAIPPPSASSLERSGTKGRRLYDQGLDRNFGEGNSAISRLNSLQKQRTMTTGRATPPLTQTRSATNLSDRFNRGNQYRAASPPPSAPLANMGSFKAAIDGDSQQSSPVVATSSPTSPFPPISPLDENNPLASAIQPGDRGKATAMGAFQKPARQFDETQYLQRQKQMLQGRDTPPPRKPSRSPQRAVQERLNKFEMKSKEPEVILKQPPATSKNVSDARKRLDALRTEIAADLDDLRPSSDSEDEPEKKVEERPGRSRSRTNSSSLVPSPPRVPASPAMPTAFPSPVSPPKQALPPTPNSPSRQKPAAKPASPPRRISEDRMPPEPASPELPVKKSAFSVFQRAKQQMQAKASDEPAQESPDRGQMTFFSSRNSSDDEDDDDVPEVQPLRSPVTRTGSRPGSKPQSPIAFRSNQASSASVSPALRSPPPAHEHPALRSSPSLASPASRASENMLQALNSPRESEGKSSVSTMVKSDATDLDSPTLGPENGGLNGMIRQHLRNQSQQSGVSSEYDNDREDFDDNDHSKSSHLTADSMISDTPGHSSYSHSNPWDLEDLDGSYYGEADSLSSVSPVDGSRCQTQPFPRPGPSAVPHRSEPPKEEQLDREQVAPWEQEMKSKHSRNVSHTTLAEREAFQKDLEERQKAIQEALRSKMDESRSGSPTPSMGGAMKAFGMLRNKSSRDTLAGRQPASSKAINMLGMGANASSASLSRTSEDHLKRQRERLANSPMPSDDDYRKEFEDRLARGASGNDHSSKSRSPSASRGERSRSNSTISAVSGRSRSRTGRRESSDQTPPPIPSQMPRGVVPSPDSLPSSSPVVEPPPNPPALRMRSSSRPSPSGYFDQKSLHPIQTGLANGTSHIAPASAGTTPHVSPGFAPGRSPVAPGSKSAGHSPGIAPMAAKAATFAAHSNHSSPAIASAPPPRRIVGVPPERKKSIAKSLISEPLFVSSTSVVDTIELPAGASLKNGMGEGAPPLPPINPMRRRFGFGRSDSSSTTTSDGRPSTEDGDSKSRTRMRKSSNPSLFRSSNHSNEDPQPMRPPPVEEGAMF</sequence>
<feature type="compositionally biased region" description="Polar residues" evidence="1">
    <location>
        <begin position="760"/>
        <end position="771"/>
    </location>
</feature>
<dbReference type="EMBL" id="MNUE01000033">
    <property type="protein sequence ID" value="OJD33083.1"/>
    <property type="molecule type" value="Genomic_DNA"/>
</dbReference>
<feature type="compositionally biased region" description="Polar residues" evidence="1">
    <location>
        <begin position="44"/>
        <end position="55"/>
    </location>
</feature>
<feature type="compositionally biased region" description="Basic and acidic residues" evidence="1">
    <location>
        <begin position="993"/>
        <end position="1004"/>
    </location>
</feature>
<feature type="region of interest" description="Disordered" evidence="1">
    <location>
        <begin position="421"/>
        <end position="1195"/>
    </location>
</feature>
<feature type="region of interest" description="Disordered" evidence="1">
    <location>
        <begin position="1222"/>
        <end position="1309"/>
    </location>
</feature>
<organism evidence="2 3">
    <name type="scientific">Diplodia corticola</name>
    <dbReference type="NCBI Taxonomy" id="236234"/>
    <lineage>
        <taxon>Eukaryota</taxon>
        <taxon>Fungi</taxon>
        <taxon>Dikarya</taxon>
        <taxon>Ascomycota</taxon>
        <taxon>Pezizomycotina</taxon>
        <taxon>Dothideomycetes</taxon>
        <taxon>Dothideomycetes incertae sedis</taxon>
        <taxon>Botryosphaeriales</taxon>
        <taxon>Botryosphaeriaceae</taxon>
        <taxon>Diplodia</taxon>
    </lineage>
</organism>
<feature type="compositionally biased region" description="Acidic residues" evidence="1">
    <location>
        <begin position="772"/>
        <end position="781"/>
    </location>
</feature>
<dbReference type="GeneID" id="31014803"/>
<feature type="region of interest" description="Disordered" evidence="1">
    <location>
        <begin position="301"/>
        <end position="328"/>
    </location>
</feature>
<feature type="compositionally biased region" description="Basic and acidic residues" evidence="1">
    <location>
        <begin position="853"/>
        <end position="877"/>
    </location>
</feature>
<feature type="compositionally biased region" description="Pro residues" evidence="1">
    <location>
        <begin position="545"/>
        <end position="558"/>
    </location>
</feature>
<dbReference type="STRING" id="236234.A0A1J9RKH2"/>
<feature type="compositionally biased region" description="Basic and acidic residues" evidence="1">
    <location>
        <begin position="888"/>
        <end position="917"/>
    </location>
</feature>
<evidence type="ECO:0000256" key="1">
    <source>
        <dbReference type="SAM" id="MobiDB-lite"/>
    </source>
</evidence>
<gene>
    <name evidence="2" type="ORF">BKCO1_3300044</name>
</gene>
<feature type="compositionally biased region" description="Polar residues" evidence="1">
    <location>
        <begin position="1279"/>
        <end position="1290"/>
    </location>
</feature>
<feature type="compositionally biased region" description="Polar residues" evidence="1">
    <location>
        <begin position="788"/>
        <end position="809"/>
    </location>
</feature>
<proteinExistence type="predicted"/>
<comment type="caution">
    <text evidence="2">The sequence shown here is derived from an EMBL/GenBank/DDBJ whole genome shotgun (WGS) entry which is preliminary data.</text>
</comment>
<feature type="compositionally biased region" description="Polar residues" evidence="1">
    <location>
        <begin position="652"/>
        <end position="679"/>
    </location>
</feature>
<feature type="compositionally biased region" description="Basic and acidic residues" evidence="1">
    <location>
        <begin position="493"/>
        <end position="514"/>
    </location>
</feature>
<evidence type="ECO:0000313" key="3">
    <source>
        <dbReference type="Proteomes" id="UP000183809"/>
    </source>
</evidence>
<dbReference type="RefSeq" id="XP_020129343.1">
    <property type="nucleotide sequence ID" value="XM_020274542.1"/>
</dbReference>
<feature type="compositionally biased region" description="Low complexity" evidence="1">
    <location>
        <begin position="236"/>
        <end position="259"/>
    </location>
</feature>
<feature type="compositionally biased region" description="Low complexity" evidence="1">
    <location>
        <begin position="1157"/>
        <end position="1179"/>
    </location>
</feature>
<feature type="region of interest" description="Disordered" evidence="1">
    <location>
        <begin position="190"/>
        <end position="275"/>
    </location>
</feature>
<reference evidence="2 3" key="1">
    <citation type="submission" date="2016-10" db="EMBL/GenBank/DDBJ databases">
        <title>Proteomics and genomics reveal pathogen-plant mechanisms compatible with a hemibiotrophic lifestyle of Diplodia corticola.</title>
        <authorList>
            <person name="Fernandes I."/>
            <person name="De Jonge R."/>
            <person name="Van De Peer Y."/>
            <person name="Devreese B."/>
            <person name="Alves A."/>
            <person name="Esteves A.C."/>
        </authorList>
    </citation>
    <scope>NUCLEOTIDE SEQUENCE [LARGE SCALE GENOMIC DNA]</scope>
    <source>
        <strain evidence="2 3">CBS 112549</strain>
    </source>
</reference>